<dbReference type="Pfam" id="PF08264">
    <property type="entry name" value="Anticodon_1"/>
    <property type="match status" value="1"/>
</dbReference>
<keyword evidence="4" id="KW-0547">Nucleotide-binding</keyword>
<proteinExistence type="inferred from homology"/>
<dbReference type="GO" id="GO:0005524">
    <property type="term" value="F:ATP binding"/>
    <property type="evidence" value="ECO:0007669"/>
    <property type="project" value="UniProtKB-KW"/>
</dbReference>
<protein>
    <recommendedName>
        <fullName evidence="2">leucine--tRNA ligase</fullName>
        <ecNumber evidence="2">6.1.1.4</ecNumber>
    </recommendedName>
</protein>
<dbReference type="GO" id="GO:0004823">
    <property type="term" value="F:leucine-tRNA ligase activity"/>
    <property type="evidence" value="ECO:0007669"/>
    <property type="project" value="UniProtKB-EC"/>
</dbReference>
<reference evidence="10" key="1">
    <citation type="submission" date="2019-08" db="EMBL/GenBank/DDBJ databases">
        <authorList>
            <person name="Kucharzyk K."/>
            <person name="Murdoch R.W."/>
            <person name="Higgins S."/>
            <person name="Loffler F."/>
        </authorList>
    </citation>
    <scope>NUCLEOTIDE SEQUENCE</scope>
</reference>
<evidence type="ECO:0000259" key="9">
    <source>
        <dbReference type="Pfam" id="PF08264"/>
    </source>
</evidence>
<dbReference type="EC" id="6.1.1.4" evidence="2"/>
<dbReference type="Gene3D" id="1.10.730.10">
    <property type="entry name" value="Isoleucyl-tRNA Synthetase, Domain 1"/>
    <property type="match status" value="1"/>
</dbReference>
<evidence type="ECO:0000256" key="8">
    <source>
        <dbReference type="ARBA" id="ARBA00047469"/>
    </source>
</evidence>
<dbReference type="AlphaFoldDB" id="A0A644VYU2"/>
<dbReference type="GO" id="GO:0005829">
    <property type="term" value="C:cytosol"/>
    <property type="evidence" value="ECO:0007669"/>
    <property type="project" value="TreeGrafter"/>
</dbReference>
<name>A0A644VYU2_9ZZZZ</name>
<dbReference type="EMBL" id="VSSQ01000512">
    <property type="protein sequence ID" value="MPL96486.1"/>
    <property type="molecule type" value="Genomic_DNA"/>
</dbReference>
<evidence type="ECO:0000256" key="5">
    <source>
        <dbReference type="ARBA" id="ARBA00022840"/>
    </source>
</evidence>
<dbReference type="PANTHER" id="PTHR43740:SF2">
    <property type="entry name" value="LEUCINE--TRNA LIGASE, MITOCHONDRIAL"/>
    <property type="match status" value="1"/>
</dbReference>
<dbReference type="InterPro" id="IPR002302">
    <property type="entry name" value="Leu-tRNA-ligase"/>
</dbReference>
<dbReference type="PANTHER" id="PTHR43740">
    <property type="entry name" value="LEUCYL-TRNA SYNTHETASE"/>
    <property type="match status" value="1"/>
</dbReference>
<evidence type="ECO:0000313" key="10">
    <source>
        <dbReference type="EMBL" id="MPL96486.1"/>
    </source>
</evidence>
<accession>A0A644VYU2</accession>
<evidence type="ECO:0000256" key="2">
    <source>
        <dbReference type="ARBA" id="ARBA00013164"/>
    </source>
</evidence>
<organism evidence="10">
    <name type="scientific">bioreactor metagenome</name>
    <dbReference type="NCBI Taxonomy" id="1076179"/>
    <lineage>
        <taxon>unclassified sequences</taxon>
        <taxon>metagenomes</taxon>
        <taxon>ecological metagenomes</taxon>
    </lineage>
</organism>
<sequence>MLHKLIGKVQSDIESFSFNTSVSAFMIAVNDLYELSCNKRAVLEPMVILISPFAPHIAEELWGMLGNTSSVTYAKFPAYIEKFTIENTFEYPVSFNGKLRFKLELDRSLSAAEIEAAVRSDENTLRFLSGGGIKKIIVVPGKIINVVC</sequence>
<evidence type="ECO:0000256" key="1">
    <source>
        <dbReference type="ARBA" id="ARBA00005594"/>
    </source>
</evidence>
<evidence type="ECO:0000256" key="6">
    <source>
        <dbReference type="ARBA" id="ARBA00022917"/>
    </source>
</evidence>
<gene>
    <name evidence="10" type="primary">leuS_15</name>
    <name evidence="10" type="ORF">SDC9_42667</name>
</gene>
<keyword evidence="6" id="KW-0648">Protein biosynthesis</keyword>
<comment type="catalytic activity">
    <reaction evidence="8">
        <text>tRNA(Leu) + L-leucine + ATP = L-leucyl-tRNA(Leu) + AMP + diphosphate</text>
        <dbReference type="Rhea" id="RHEA:11688"/>
        <dbReference type="Rhea" id="RHEA-COMP:9613"/>
        <dbReference type="Rhea" id="RHEA-COMP:9622"/>
        <dbReference type="ChEBI" id="CHEBI:30616"/>
        <dbReference type="ChEBI" id="CHEBI:33019"/>
        <dbReference type="ChEBI" id="CHEBI:57427"/>
        <dbReference type="ChEBI" id="CHEBI:78442"/>
        <dbReference type="ChEBI" id="CHEBI:78494"/>
        <dbReference type="ChEBI" id="CHEBI:456215"/>
        <dbReference type="EC" id="6.1.1.4"/>
    </reaction>
</comment>
<keyword evidence="3 10" id="KW-0436">Ligase</keyword>
<comment type="caution">
    <text evidence="10">The sequence shown here is derived from an EMBL/GenBank/DDBJ whole genome shotgun (WGS) entry which is preliminary data.</text>
</comment>
<comment type="similarity">
    <text evidence="1">Belongs to the class-I aminoacyl-tRNA synthetase family.</text>
</comment>
<dbReference type="SUPFAM" id="SSF47323">
    <property type="entry name" value="Anticodon-binding domain of a subclass of class I aminoacyl-tRNA synthetases"/>
    <property type="match status" value="1"/>
</dbReference>
<evidence type="ECO:0000256" key="3">
    <source>
        <dbReference type="ARBA" id="ARBA00022598"/>
    </source>
</evidence>
<keyword evidence="5" id="KW-0067">ATP-binding</keyword>
<dbReference type="InterPro" id="IPR009080">
    <property type="entry name" value="tRNAsynth_Ia_anticodon-bd"/>
</dbReference>
<keyword evidence="7" id="KW-0030">Aminoacyl-tRNA synthetase</keyword>
<evidence type="ECO:0000256" key="4">
    <source>
        <dbReference type="ARBA" id="ARBA00022741"/>
    </source>
</evidence>
<evidence type="ECO:0000256" key="7">
    <source>
        <dbReference type="ARBA" id="ARBA00023146"/>
    </source>
</evidence>
<dbReference type="CDD" id="cd07958">
    <property type="entry name" value="Anticodon_Ia_Leu_BEm"/>
    <property type="match status" value="1"/>
</dbReference>
<dbReference type="GO" id="GO:0006429">
    <property type="term" value="P:leucyl-tRNA aminoacylation"/>
    <property type="evidence" value="ECO:0007669"/>
    <property type="project" value="InterPro"/>
</dbReference>
<dbReference type="InterPro" id="IPR013155">
    <property type="entry name" value="M/V/L/I-tRNA-synth_anticd-bd"/>
</dbReference>
<feature type="domain" description="Methionyl/Valyl/Leucyl/Isoleucyl-tRNA synthetase anticodon-binding" evidence="9">
    <location>
        <begin position="2"/>
        <end position="111"/>
    </location>
</feature>